<dbReference type="InterPro" id="IPR042307">
    <property type="entry name" value="Reeler_sf"/>
</dbReference>
<protein>
    <recommendedName>
        <fullName evidence="2">Spondin-1</fullName>
    </recommendedName>
    <alternativeName>
        <fullName evidence="7">F-spondin</fullName>
    </alternativeName>
</protein>
<dbReference type="InterPro" id="IPR051418">
    <property type="entry name" value="Spondin/Thrombospondin_T1"/>
</dbReference>
<dbReference type="SUPFAM" id="SSF57362">
    <property type="entry name" value="BPTI-like"/>
    <property type="match status" value="1"/>
</dbReference>
<dbReference type="NCBIfam" id="NF038123">
    <property type="entry name" value="NF038123_dom"/>
    <property type="match status" value="1"/>
</dbReference>
<dbReference type="InterPro" id="IPR036383">
    <property type="entry name" value="TSP1_rpt_sf"/>
</dbReference>
<dbReference type="Pfam" id="PF00014">
    <property type="entry name" value="Kunitz_BPTI"/>
    <property type="match status" value="1"/>
</dbReference>
<dbReference type="PANTHER" id="PTHR11311">
    <property type="entry name" value="SPONDIN"/>
    <property type="match status" value="1"/>
</dbReference>
<dbReference type="Gene3D" id="2.60.40.4060">
    <property type="entry name" value="Reeler domain"/>
    <property type="match status" value="1"/>
</dbReference>
<evidence type="ECO:0000259" key="9">
    <source>
        <dbReference type="PROSITE" id="PS50279"/>
    </source>
</evidence>
<sequence length="883" mass="96653">MLLMLVMSTLAAASASQACERAPSHAQPADAFYRLGIAGEPDLFLPGELYTVSLQGVDSGQGPTPFVGFTIWAELDEEPRDDGTDNATANQMQLGTFQAYDAQTKPHETCKPAVDNATAHPKTEIQVIWSAPMKAGEICVRLCARASSAAPAAEEHVSGTAGSMAPGGGSSADQRTILARKICATPAAPASFARQPPIIEPCCACDEAKYEVTFEGLWSRNTHPHEFPPETARAHFGDVIGASHTAQYRVWQEGRVASSGLRRLAEDGTTTALEKELKAESDHIRTIIKARGISWQQIAGSGIPNTFAVFRVDAKNHLVSLASKLWPSPDWIVGVSALELCNANCTWSSSATLPLYPYDAGTDSGITYTSRRSPTLPAVPVRALRPDWPRDPRSPFYNAAGEMRPFGRLRLTRLQLFEKNCDAAKTSSDTGTPLSHGGGGGGACSTHAWGAWSPCSATCGPGRASRQRQYVWPVRAYAEACRVPLTDYKRCHGPRMHCRAVSEYEPDPAESTGPCAMSSWSEWSPCEGCGVRARSRHYLAPRAHKRCHVGFRARTVTSQAMPCDAGPCHKPANMTNATNHDWFFVDTPSWPCKVTTWGEWSPCSARCGRGRRLRTRFYLSKDTRVQAELSRRLLNGWNRRFAELQQIELPPENNTGVDPDIESQVQDQLEKCQFTLSQQEALCDGEDTSCLDANTTQEICKLPLLVGHCRGYEERWFYDAARATCEPFGYTGCGGNANNFRTRKLCRKACVRADNVTTTAPLTSVSTTPSDVIIKKLKPTPSASSEDNEVIQNDAPFLYDEEDVKCKIGPWLGWSNCFGECGYGVKLNYRLIEFGAPKSGNQCKKLVKSRSCKPGHCRKLLTTAAPAPEEDVVEQLTYEMLSK</sequence>
<evidence type="ECO:0000256" key="2">
    <source>
        <dbReference type="ARBA" id="ARBA00019594"/>
    </source>
</evidence>
<dbReference type="SMART" id="SM00209">
    <property type="entry name" value="TSP1"/>
    <property type="match status" value="4"/>
</dbReference>
<dbReference type="InterPro" id="IPR009465">
    <property type="entry name" value="Spondin_N"/>
</dbReference>
<feature type="domain" description="Spondin" evidence="11">
    <location>
        <begin position="198"/>
        <end position="392"/>
    </location>
</feature>
<feature type="domain" description="BPTI/Kunitz inhibitor" evidence="9">
    <location>
        <begin position="700"/>
        <end position="750"/>
    </location>
</feature>
<keyword evidence="8" id="KW-0732">Signal</keyword>
<evidence type="ECO:0000256" key="7">
    <source>
        <dbReference type="ARBA" id="ARBA00030964"/>
    </source>
</evidence>
<evidence type="ECO:0000259" key="11">
    <source>
        <dbReference type="PROSITE" id="PS51020"/>
    </source>
</evidence>
<keyword evidence="6" id="KW-1015">Disulfide bond</keyword>
<dbReference type="Gene3D" id="4.10.410.10">
    <property type="entry name" value="Pancreatic trypsin inhibitor Kunitz domain"/>
    <property type="match status" value="1"/>
</dbReference>
<evidence type="ECO:0000256" key="8">
    <source>
        <dbReference type="SAM" id="SignalP"/>
    </source>
</evidence>
<dbReference type="EMBL" id="JBEUOH010000008">
    <property type="protein sequence ID" value="KAL0883799.1"/>
    <property type="molecule type" value="Genomic_DNA"/>
</dbReference>
<dbReference type="PRINTS" id="PR00759">
    <property type="entry name" value="BASICPTASE"/>
</dbReference>
<dbReference type="Pfam" id="PF00090">
    <property type="entry name" value="TSP_1"/>
    <property type="match status" value="3"/>
</dbReference>
<evidence type="ECO:0000259" key="10">
    <source>
        <dbReference type="PROSITE" id="PS51019"/>
    </source>
</evidence>
<comment type="subcellular location">
    <subcellularLocation>
        <location evidence="1">Secreted</location>
        <location evidence="1">Extracellular space</location>
        <location evidence="1">Extracellular matrix</location>
    </subcellularLocation>
</comment>
<keyword evidence="13" id="KW-1185">Reference proteome</keyword>
<evidence type="ECO:0000256" key="6">
    <source>
        <dbReference type="ARBA" id="ARBA00023157"/>
    </source>
</evidence>
<dbReference type="Gene3D" id="2.20.100.10">
    <property type="entry name" value="Thrombospondin type-1 (TSP1) repeat"/>
    <property type="match status" value="4"/>
</dbReference>
<keyword evidence="3" id="KW-0964">Secreted</keyword>
<feature type="domain" description="Reelin" evidence="10">
    <location>
        <begin position="1"/>
        <end position="177"/>
    </location>
</feature>
<keyword evidence="4" id="KW-0677">Repeat</keyword>
<evidence type="ECO:0000313" key="12">
    <source>
        <dbReference type="EMBL" id="KAL0883799.1"/>
    </source>
</evidence>
<dbReference type="PROSITE" id="PS51019">
    <property type="entry name" value="REELIN"/>
    <property type="match status" value="1"/>
</dbReference>
<name>A0ABR3I4S3_LOXSC</name>
<proteinExistence type="predicted"/>
<dbReference type="Gene3D" id="2.60.40.2130">
    <property type="entry name" value="F-spondin domain"/>
    <property type="match status" value="1"/>
</dbReference>
<dbReference type="Pfam" id="PF06468">
    <property type="entry name" value="Spond_N"/>
    <property type="match status" value="1"/>
</dbReference>
<dbReference type="PROSITE" id="PS00280">
    <property type="entry name" value="BPTI_KUNITZ_1"/>
    <property type="match status" value="1"/>
</dbReference>
<evidence type="ECO:0000256" key="1">
    <source>
        <dbReference type="ARBA" id="ARBA00004498"/>
    </source>
</evidence>
<dbReference type="InterPro" id="IPR002861">
    <property type="entry name" value="Reeler_dom"/>
</dbReference>
<dbReference type="InterPro" id="IPR002223">
    <property type="entry name" value="Kunitz_BPTI"/>
</dbReference>
<keyword evidence="5" id="KW-0130">Cell adhesion</keyword>
<dbReference type="Pfam" id="PF02014">
    <property type="entry name" value="Reeler"/>
    <property type="match status" value="1"/>
</dbReference>
<dbReference type="InterPro" id="IPR000884">
    <property type="entry name" value="TSP1_rpt"/>
</dbReference>
<comment type="caution">
    <text evidence="12">The sequence shown here is derived from an EMBL/GenBank/DDBJ whole genome shotgun (WGS) entry which is preliminary data.</text>
</comment>
<dbReference type="CDD" id="cd08544">
    <property type="entry name" value="Reeler"/>
    <property type="match status" value="1"/>
</dbReference>
<dbReference type="PROSITE" id="PS50279">
    <property type="entry name" value="BPTI_KUNITZ_2"/>
    <property type="match status" value="1"/>
</dbReference>
<feature type="signal peptide" evidence="8">
    <location>
        <begin position="1"/>
        <end position="15"/>
    </location>
</feature>
<evidence type="ECO:0000313" key="13">
    <source>
        <dbReference type="Proteomes" id="UP001549920"/>
    </source>
</evidence>
<accession>A0ABR3I4S3</accession>
<dbReference type="PROSITE" id="PS51020">
    <property type="entry name" value="SPONDIN"/>
    <property type="match status" value="1"/>
</dbReference>
<dbReference type="InterPro" id="IPR020901">
    <property type="entry name" value="Prtase_inh_Kunz-CS"/>
</dbReference>
<dbReference type="PANTHER" id="PTHR11311:SF16">
    <property type="entry name" value="SPONDIN-1"/>
    <property type="match status" value="1"/>
</dbReference>
<evidence type="ECO:0000256" key="3">
    <source>
        <dbReference type="ARBA" id="ARBA00022530"/>
    </source>
</evidence>
<gene>
    <name evidence="12" type="ORF">ABMA27_015889</name>
</gene>
<feature type="chain" id="PRO_5046151571" description="Spondin-1" evidence="8">
    <location>
        <begin position="16"/>
        <end position="883"/>
    </location>
</feature>
<dbReference type="InterPro" id="IPR038678">
    <property type="entry name" value="Spondin_N_sf"/>
</dbReference>
<dbReference type="InterPro" id="IPR036880">
    <property type="entry name" value="Kunitz_BPTI_sf"/>
</dbReference>
<organism evidence="12 13">
    <name type="scientific">Loxostege sticticalis</name>
    <name type="common">Beet webworm moth</name>
    <dbReference type="NCBI Taxonomy" id="481309"/>
    <lineage>
        <taxon>Eukaryota</taxon>
        <taxon>Metazoa</taxon>
        <taxon>Ecdysozoa</taxon>
        <taxon>Arthropoda</taxon>
        <taxon>Hexapoda</taxon>
        <taxon>Insecta</taxon>
        <taxon>Pterygota</taxon>
        <taxon>Neoptera</taxon>
        <taxon>Endopterygota</taxon>
        <taxon>Lepidoptera</taxon>
        <taxon>Glossata</taxon>
        <taxon>Ditrysia</taxon>
        <taxon>Pyraloidea</taxon>
        <taxon>Crambidae</taxon>
        <taxon>Pyraustinae</taxon>
        <taxon>Loxostege</taxon>
    </lineage>
</organism>
<evidence type="ECO:0000256" key="4">
    <source>
        <dbReference type="ARBA" id="ARBA00022737"/>
    </source>
</evidence>
<dbReference type="SMART" id="SM00131">
    <property type="entry name" value="KU"/>
    <property type="match status" value="1"/>
</dbReference>
<dbReference type="PROSITE" id="PS50092">
    <property type="entry name" value="TSP1"/>
    <property type="match status" value="3"/>
</dbReference>
<dbReference type="Proteomes" id="UP001549920">
    <property type="component" value="Unassembled WGS sequence"/>
</dbReference>
<evidence type="ECO:0000256" key="5">
    <source>
        <dbReference type="ARBA" id="ARBA00022889"/>
    </source>
</evidence>
<keyword evidence="3" id="KW-0272">Extracellular matrix</keyword>
<reference evidence="12 13" key="1">
    <citation type="submission" date="2024-06" db="EMBL/GenBank/DDBJ databases">
        <title>A chromosome-level genome assembly of beet webworm, Loxostege sticticalis.</title>
        <authorList>
            <person name="Zhang Y."/>
        </authorList>
    </citation>
    <scope>NUCLEOTIDE SEQUENCE [LARGE SCALE GENOMIC DNA]</scope>
    <source>
        <strain evidence="12">AQ026</strain>
        <tissue evidence="12">Whole body</tissue>
    </source>
</reference>
<dbReference type="SUPFAM" id="SSF82895">
    <property type="entry name" value="TSP-1 type 1 repeat"/>
    <property type="match status" value="3"/>
</dbReference>
<dbReference type="CDD" id="cd00109">
    <property type="entry name" value="Kunitz-type"/>
    <property type="match status" value="1"/>
</dbReference>